<protein>
    <submittedName>
        <fullName evidence="2">Uncharacterized protein</fullName>
    </submittedName>
</protein>
<dbReference type="OrthoDB" id="9930519at2"/>
<reference evidence="3" key="1">
    <citation type="submission" date="2016-10" db="EMBL/GenBank/DDBJ databases">
        <authorList>
            <person name="Varghese N."/>
            <person name="Submissions S."/>
        </authorList>
    </citation>
    <scope>NUCLEOTIDE SEQUENCE [LARGE SCALE GENOMIC DNA]</scope>
    <source>
        <strain evidence="3">DSM 20406</strain>
    </source>
</reference>
<keyword evidence="3" id="KW-1185">Reference proteome</keyword>
<feature type="coiled-coil region" evidence="1">
    <location>
        <begin position="30"/>
        <end position="71"/>
    </location>
</feature>
<evidence type="ECO:0000256" key="1">
    <source>
        <dbReference type="SAM" id="Coils"/>
    </source>
</evidence>
<accession>A0A1H6SX82</accession>
<dbReference type="STRING" id="322505.SAMN04487836_10872"/>
<sequence length="84" mass="9564">MQALLSILALIGAAICLYITVKCFMLHSDIEEFHATCSRYLDEIQEVNKELDEAEINLRALNRTIELTNKIASKINAFLDKFAF</sequence>
<dbReference type="EMBL" id="FNYK01000019">
    <property type="protein sequence ID" value="SEI72371.1"/>
    <property type="molecule type" value="Genomic_DNA"/>
</dbReference>
<organism evidence="2 3">
    <name type="scientific">Sharpea azabuensis</name>
    <dbReference type="NCBI Taxonomy" id="322505"/>
    <lineage>
        <taxon>Bacteria</taxon>
        <taxon>Bacillati</taxon>
        <taxon>Bacillota</taxon>
        <taxon>Erysipelotrichia</taxon>
        <taxon>Erysipelotrichales</taxon>
        <taxon>Coprobacillaceae</taxon>
        <taxon>Sharpea</taxon>
    </lineage>
</organism>
<dbReference type="Proteomes" id="UP000183028">
    <property type="component" value="Unassembled WGS sequence"/>
</dbReference>
<evidence type="ECO:0000313" key="3">
    <source>
        <dbReference type="Proteomes" id="UP000183028"/>
    </source>
</evidence>
<dbReference type="RefSeq" id="WP_074731895.1">
    <property type="nucleotide sequence ID" value="NZ_CACVPP010000001.1"/>
</dbReference>
<keyword evidence="1" id="KW-0175">Coiled coil</keyword>
<name>A0A1H6SX82_9FIRM</name>
<dbReference type="AlphaFoldDB" id="A0A1H6SX82"/>
<gene>
    <name evidence="2" type="ORF">SAMN04487834_101924</name>
</gene>
<proteinExistence type="predicted"/>
<evidence type="ECO:0000313" key="2">
    <source>
        <dbReference type="EMBL" id="SEI72371.1"/>
    </source>
</evidence>